<gene>
    <name evidence="1" type="ORF">PACLA_8A014988</name>
</gene>
<name>A0A7D9K475_PARCT</name>
<feature type="non-terminal residue" evidence="1">
    <location>
        <position position="1"/>
    </location>
</feature>
<organism evidence="1 2">
    <name type="scientific">Paramuricea clavata</name>
    <name type="common">Red gorgonian</name>
    <name type="synonym">Violescent sea-whip</name>
    <dbReference type="NCBI Taxonomy" id="317549"/>
    <lineage>
        <taxon>Eukaryota</taxon>
        <taxon>Metazoa</taxon>
        <taxon>Cnidaria</taxon>
        <taxon>Anthozoa</taxon>
        <taxon>Octocorallia</taxon>
        <taxon>Malacalcyonacea</taxon>
        <taxon>Plexauridae</taxon>
        <taxon>Paramuricea</taxon>
    </lineage>
</organism>
<comment type="caution">
    <text evidence="1">The sequence shown here is derived from an EMBL/GenBank/DDBJ whole genome shotgun (WGS) entry which is preliminary data.</text>
</comment>
<protein>
    <submittedName>
        <fullName evidence="1">Uncharacterized protein</fullName>
    </submittedName>
</protein>
<evidence type="ECO:0000313" key="1">
    <source>
        <dbReference type="EMBL" id="CAB4040049.1"/>
    </source>
</evidence>
<dbReference type="Proteomes" id="UP001152795">
    <property type="component" value="Unassembled WGS sequence"/>
</dbReference>
<evidence type="ECO:0000313" key="2">
    <source>
        <dbReference type="Proteomes" id="UP001152795"/>
    </source>
</evidence>
<reference evidence="1" key="1">
    <citation type="submission" date="2020-04" db="EMBL/GenBank/DDBJ databases">
        <authorList>
            <person name="Alioto T."/>
            <person name="Alioto T."/>
            <person name="Gomez Garrido J."/>
        </authorList>
    </citation>
    <scope>NUCLEOTIDE SEQUENCE</scope>
    <source>
        <strain evidence="1">A484AB</strain>
    </source>
</reference>
<proteinExistence type="predicted"/>
<dbReference type="EMBL" id="CACRXK020026197">
    <property type="protein sequence ID" value="CAB4040049.1"/>
    <property type="molecule type" value="Genomic_DNA"/>
</dbReference>
<feature type="non-terminal residue" evidence="1">
    <location>
        <position position="233"/>
    </location>
</feature>
<dbReference type="AlphaFoldDB" id="A0A7D9K475"/>
<accession>A0A7D9K475</accession>
<keyword evidence="2" id="KW-1185">Reference proteome</keyword>
<dbReference type="InterPro" id="IPR011050">
    <property type="entry name" value="Pectin_lyase_fold/virulence"/>
</dbReference>
<dbReference type="SUPFAM" id="SSF51126">
    <property type="entry name" value="Pectin lyase-like"/>
    <property type="match status" value="1"/>
</dbReference>
<sequence length="233" mass="26010">HYQDVGLKCTGTRLNQNLHNISRSLLHFVGKGKSSLKNVRIHAVQQYQAENLSLSKFSTSKAIVCDGRCPHVTNLNITGFAAAIEIHKYGDILLRNIKIMNCFYGVVAKSTGIKALSKSYNGTDIFRLEKITVNNSHVGVMLESHYSLPIDLRKIAITNCYSGMFVSKSMFTKVKMSELLFDTGVNAMIIRTTPGYFEQVDLCDDSYYLYNASFPVEVIRSGRASPQRSSCSM</sequence>